<reference evidence="2 3" key="1">
    <citation type="submission" date="2010-08" db="EMBL/GenBank/DDBJ databases">
        <authorList>
            <person name="Weinstock G."/>
            <person name="Sodergren E."/>
            <person name="Clifton S."/>
            <person name="Fulton L."/>
            <person name="Fulton B."/>
            <person name="Courtney L."/>
            <person name="Fronick C."/>
            <person name="Harrison M."/>
            <person name="Strong C."/>
            <person name="Farmer C."/>
            <person name="Delahaunty K."/>
            <person name="Markovic C."/>
            <person name="Hall O."/>
            <person name="Minx P."/>
            <person name="Tomlinson C."/>
            <person name="Mitreva M."/>
            <person name="Hou S."/>
            <person name="Chen J."/>
            <person name="Wollam A."/>
            <person name="Pepin K.H."/>
            <person name="Johnson M."/>
            <person name="Bhonagiri V."/>
            <person name="Zhang X."/>
            <person name="Suruliraj S."/>
            <person name="Warren W."/>
            <person name="Chinwalla A."/>
            <person name="Mardis E.R."/>
            <person name="Wilson R.K."/>
        </authorList>
    </citation>
    <scope>NUCLEOTIDE SEQUENCE [LARGE SCALE GENOMIC DNA]</scope>
    <source>
        <strain evidence="2 3">F0399</strain>
    </source>
</reference>
<proteinExistence type="predicted"/>
<evidence type="ECO:0000256" key="1">
    <source>
        <dbReference type="SAM" id="SignalP"/>
    </source>
</evidence>
<comment type="caution">
    <text evidence="2">The sequence shown here is derived from an EMBL/GenBank/DDBJ whole genome shotgun (WGS) entry which is preliminary data.</text>
</comment>
<keyword evidence="1" id="KW-0732">Signal</keyword>
<name>E7N4A8_9FIRM</name>
<dbReference type="STRING" id="749551.HMPREF9555_01851"/>
<feature type="chain" id="PRO_5003221994" evidence="1">
    <location>
        <begin position="21"/>
        <end position="191"/>
    </location>
</feature>
<keyword evidence="3" id="KW-1185">Reference proteome</keyword>
<sequence>MLVAAAVLVAVPLNVPAAQARSYTSAQEMDGMPNPMVEYQSVAEAAQAAGYYPLSLSELTGYQAEHIYVIAGDLIDIRYARIRNDNAKLLVRTAPANLMQDDDISGIYGATWKKVTMRGVPVSIAEVKDENGMTTNYAAHWAVGDYLFAVQFEGISYTAFMHALLDGPVDLSVNYFTKIEHRSMDDDTIPY</sequence>
<feature type="signal peptide" evidence="1">
    <location>
        <begin position="1"/>
        <end position="20"/>
    </location>
</feature>
<evidence type="ECO:0000313" key="3">
    <source>
        <dbReference type="Proteomes" id="UP000004633"/>
    </source>
</evidence>
<dbReference type="Proteomes" id="UP000004633">
    <property type="component" value="Unassembled WGS sequence"/>
</dbReference>
<organism evidence="2 3">
    <name type="scientific">Selenomonas artemidis F0399</name>
    <dbReference type="NCBI Taxonomy" id="749551"/>
    <lineage>
        <taxon>Bacteria</taxon>
        <taxon>Bacillati</taxon>
        <taxon>Bacillota</taxon>
        <taxon>Negativicutes</taxon>
        <taxon>Selenomonadales</taxon>
        <taxon>Selenomonadaceae</taxon>
        <taxon>Selenomonas</taxon>
    </lineage>
</organism>
<dbReference type="AlphaFoldDB" id="E7N4A8"/>
<dbReference type="HOGENOM" id="CLU_129802_0_0_9"/>
<protein>
    <submittedName>
        <fullName evidence="2">Uncharacterized protein</fullName>
    </submittedName>
</protein>
<dbReference type="EMBL" id="AECV01000049">
    <property type="protein sequence ID" value="EFW28925.1"/>
    <property type="molecule type" value="Genomic_DNA"/>
</dbReference>
<accession>E7N4A8</accession>
<gene>
    <name evidence="2" type="ORF">HMPREF9555_01851</name>
</gene>
<evidence type="ECO:0000313" key="2">
    <source>
        <dbReference type="EMBL" id="EFW28925.1"/>
    </source>
</evidence>